<dbReference type="AlphaFoldDB" id="A0A1Z5HRW1"/>
<dbReference type="OrthoDB" id="9776669at2"/>
<comment type="caution">
    <text evidence="2">The sequence shown here is derived from an EMBL/GenBank/DDBJ whole genome shotgun (WGS) entry which is preliminary data.</text>
</comment>
<sequence length="344" mass="37254">MIRKLLVVILCVSLVLFALAGCSGNSSDEGKEVPKASSSSSQKTHINIATATTAGIYYALGNAIANMWNEKIDGIQASVQSTAGSVQNVELLSRNEAQVAFMQNGVAGDAWNGENAFEGKPRKEFVGMTYLYPNLCYFVVHKDSGINSLEDLRGKNIIPGPIGSGTELNARQILSIVGIDYQNNKDAKANYVSNAEAAQKFVDRQTDMVFIAGGIPHAAVTEMMTRTDAKILEIKGDVVDKLVEKYPAYFPIVVPANSYKGQTEPVQTVAVGNLLVVRKDVDEQLVYKMLESIYANKDILANSYKGAAKFKIENGLKGMTLPLHPGAVKFFEDHGVTVPDNLKI</sequence>
<dbReference type="InterPro" id="IPR011852">
    <property type="entry name" value="TRAP_TAXI"/>
</dbReference>
<evidence type="ECO:0000313" key="2">
    <source>
        <dbReference type="EMBL" id="GAW92254.1"/>
    </source>
</evidence>
<keyword evidence="3" id="KW-1185">Reference proteome</keyword>
<dbReference type="NCBIfam" id="TIGR02122">
    <property type="entry name" value="TRAP_TAXI"/>
    <property type="match status" value="1"/>
</dbReference>
<dbReference type="Proteomes" id="UP000197032">
    <property type="component" value="Unassembled WGS sequence"/>
</dbReference>
<gene>
    <name evidence="2" type="ORF">KKC1_14110</name>
</gene>
<reference evidence="3" key="1">
    <citation type="journal article" date="2017" name="Appl. Environ. Microbiol.">
        <title>Genomic analysis of Calderihabitans maritimus KKC1, a thermophilic hydrogenogenic carboxydotrophic bacterium isolated from marine sediment.</title>
        <authorList>
            <person name="Omae K."/>
            <person name="Yoneda Y."/>
            <person name="Fukuyama Y."/>
            <person name="Yoshida T."/>
            <person name="Sako Y."/>
        </authorList>
    </citation>
    <scope>NUCLEOTIDE SEQUENCE [LARGE SCALE GENOMIC DNA]</scope>
    <source>
        <strain evidence="3">KKC1</strain>
    </source>
</reference>
<feature type="signal peptide" evidence="1">
    <location>
        <begin position="1"/>
        <end position="20"/>
    </location>
</feature>
<evidence type="ECO:0000313" key="3">
    <source>
        <dbReference type="Proteomes" id="UP000197032"/>
    </source>
</evidence>
<protein>
    <recommendedName>
        <fullName evidence="4">TRAP transporter solute receptor, TAXI family</fullName>
    </recommendedName>
</protein>
<proteinExistence type="predicted"/>
<dbReference type="PANTHER" id="PTHR42941:SF1">
    <property type="entry name" value="SLL1037 PROTEIN"/>
    <property type="match status" value="1"/>
</dbReference>
<dbReference type="Pfam" id="PF16868">
    <property type="entry name" value="NMT1_3"/>
    <property type="match status" value="1"/>
</dbReference>
<dbReference type="EMBL" id="BDGJ01000064">
    <property type="protein sequence ID" value="GAW92254.1"/>
    <property type="molecule type" value="Genomic_DNA"/>
</dbReference>
<dbReference type="SUPFAM" id="SSF53850">
    <property type="entry name" value="Periplasmic binding protein-like II"/>
    <property type="match status" value="1"/>
</dbReference>
<evidence type="ECO:0008006" key="4">
    <source>
        <dbReference type="Google" id="ProtNLM"/>
    </source>
</evidence>
<keyword evidence="1" id="KW-0732">Signal</keyword>
<dbReference type="CDD" id="cd13520">
    <property type="entry name" value="PBP2_TAXI_TRAP"/>
    <property type="match status" value="1"/>
</dbReference>
<evidence type="ECO:0000256" key="1">
    <source>
        <dbReference type="SAM" id="SignalP"/>
    </source>
</evidence>
<accession>A0A1Z5HRW1</accession>
<dbReference type="PROSITE" id="PS51257">
    <property type="entry name" value="PROKAR_LIPOPROTEIN"/>
    <property type="match status" value="1"/>
</dbReference>
<feature type="chain" id="PRO_5039188601" description="TRAP transporter solute receptor, TAXI family" evidence="1">
    <location>
        <begin position="21"/>
        <end position="344"/>
    </location>
</feature>
<dbReference type="RefSeq" id="WP_088553651.1">
    <property type="nucleotide sequence ID" value="NZ_BDGJ01000064.1"/>
</dbReference>
<dbReference type="PANTHER" id="PTHR42941">
    <property type="entry name" value="SLL1037 PROTEIN"/>
    <property type="match status" value="1"/>
</dbReference>
<organism evidence="2 3">
    <name type="scientific">Calderihabitans maritimus</name>
    <dbReference type="NCBI Taxonomy" id="1246530"/>
    <lineage>
        <taxon>Bacteria</taxon>
        <taxon>Bacillati</taxon>
        <taxon>Bacillota</taxon>
        <taxon>Clostridia</taxon>
        <taxon>Neomoorellales</taxon>
        <taxon>Calderihabitantaceae</taxon>
        <taxon>Calderihabitans</taxon>
    </lineage>
</organism>
<dbReference type="Gene3D" id="3.40.190.10">
    <property type="entry name" value="Periplasmic binding protein-like II"/>
    <property type="match status" value="2"/>
</dbReference>
<name>A0A1Z5HRW1_9FIRM</name>